<name>A0ABU9VMD5_9BACI</name>
<feature type="domain" description="DUF294" evidence="2">
    <location>
        <begin position="196"/>
        <end position="330"/>
    </location>
</feature>
<dbReference type="InterPro" id="IPR043519">
    <property type="entry name" value="NT_sf"/>
</dbReference>
<dbReference type="CDD" id="cd05401">
    <property type="entry name" value="NT_GlnE_GlnD_like"/>
    <property type="match status" value="1"/>
</dbReference>
<dbReference type="EMBL" id="JBCITK010000001">
    <property type="protein sequence ID" value="MEN0645074.1"/>
    <property type="molecule type" value="Genomic_DNA"/>
</dbReference>
<dbReference type="Pfam" id="PF03445">
    <property type="entry name" value="DUF294"/>
    <property type="match status" value="1"/>
</dbReference>
<reference evidence="3 4" key="1">
    <citation type="submission" date="2024-03" db="EMBL/GenBank/DDBJ databases">
        <title>Bacilli Hybrid Assemblies.</title>
        <authorList>
            <person name="Kovac J."/>
        </authorList>
    </citation>
    <scope>NUCLEOTIDE SEQUENCE [LARGE SCALE GENOMIC DNA]</scope>
    <source>
        <strain evidence="3 4">FSL R7-0666</strain>
    </source>
</reference>
<proteinExistence type="predicted"/>
<dbReference type="Gene3D" id="3.30.460.10">
    <property type="entry name" value="Beta Polymerase, domain 2"/>
    <property type="match status" value="1"/>
</dbReference>
<evidence type="ECO:0000313" key="4">
    <source>
        <dbReference type="Proteomes" id="UP001418796"/>
    </source>
</evidence>
<dbReference type="InterPro" id="IPR005105">
    <property type="entry name" value="GlnD_Uridyltrans_N"/>
</dbReference>
<feature type="domain" description="Protein-PII uridylyltransferase N-terminal" evidence="1">
    <location>
        <begin position="27"/>
        <end position="157"/>
    </location>
</feature>
<dbReference type="RefSeq" id="WP_343131676.1">
    <property type="nucleotide sequence ID" value="NZ_JBCITK010000001.1"/>
</dbReference>
<sequence>MTGQPIHDDHNKWQRRLDELYRKRLSDMKQLDLTVENLHGLHEKLMRETIQIAIEKTESEQGKVPAHFTFFVMGSAGRAEQLQWSDQDHAIIYEQEDTATKEENQSYFLKLGEEIVEALESVGYERCDGNVMASNLKWCKSREDFKNQLLAWLREDTWEHMRYVLTFFDGRAILGPEHFLSELKETLFNEVSQNKQLLQRFKNNTGRMRNGIGLFGQLLTETEGDHKGTFDLKQLALFPYVNGLRLLAIQEEITAPETLKRFEELPNRCRDIQAYQASYRRLLEKRIVWQSTIQSYEKIHHVDVNKLDANEKKQLKEWIKEGRELYHMVEKIVGSSHSL</sequence>
<protein>
    <submittedName>
        <fullName evidence="3">DUF294 nucleotidyltransferase-like domain-containing protein</fullName>
    </submittedName>
</protein>
<dbReference type="InterPro" id="IPR018821">
    <property type="entry name" value="DUF294_put_nucleoTrafse_sb-bd"/>
</dbReference>
<dbReference type="SUPFAM" id="SSF81301">
    <property type="entry name" value="Nucleotidyltransferase"/>
    <property type="match status" value="1"/>
</dbReference>
<evidence type="ECO:0000259" key="2">
    <source>
        <dbReference type="Pfam" id="PF10335"/>
    </source>
</evidence>
<comment type="caution">
    <text evidence="3">The sequence shown here is derived from an EMBL/GenBank/DDBJ whole genome shotgun (WGS) entry which is preliminary data.</text>
</comment>
<evidence type="ECO:0000259" key="1">
    <source>
        <dbReference type="Pfam" id="PF03445"/>
    </source>
</evidence>
<evidence type="ECO:0000313" key="3">
    <source>
        <dbReference type="EMBL" id="MEN0645074.1"/>
    </source>
</evidence>
<keyword evidence="4" id="KW-1185">Reference proteome</keyword>
<dbReference type="Proteomes" id="UP001418796">
    <property type="component" value="Unassembled WGS sequence"/>
</dbReference>
<gene>
    <name evidence="3" type="ORF">MKY91_18095</name>
</gene>
<dbReference type="Pfam" id="PF10335">
    <property type="entry name" value="DUF294_C"/>
    <property type="match status" value="1"/>
</dbReference>
<accession>A0ABU9VMD5</accession>
<organism evidence="3 4">
    <name type="scientific">Alkalicoccobacillus gibsonii</name>
    <dbReference type="NCBI Taxonomy" id="79881"/>
    <lineage>
        <taxon>Bacteria</taxon>
        <taxon>Bacillati</taxon>
        <taxon>Bacillota</taxon>
        <taxon>Bacilli</taxon>
        <taxon>Bacillales</taxon>
        <taxon>Bacillaceae</taxon>
        <taxon>Alkalicoccobacillus</taxon>
    </lineage>
</organism>